<dbReference type="RefSeq" id="WP_164336035.1">
    <property type="nucleotide sequence ID" value="NZ_JAAKFZ010000010.1"/>
</dbReference>
<accession>A0A6M1L6H5</accession>
<sequence length="142" mass="16005">MSEKLEMRELTGGDIFTMIGIIGKLDIKDQVIEMVDRQFSDSSKSPLLQGFNKKKLTKAEKEAEESAIEKRGMKVAVDLGFTLIQHIGDAKTDINNFLADLTSSTKKEIESLNMVDYTALIFQFMKKEELKDFFQSISSLLG</sequence>
<evidence type="ECO:0000313" key="2">
    <source>
        <dbReference type="Proteomes" id="UP000479499"/>
    </source>
</evidence>
<dbReference type="EMBL" id="JAAKFZ010000010">
    <property type="protein sequence ID" value="NGL84157.1"/>
    <property type="molecule type" value="Genomic_DNA"/>
</dbReference>
<reference evidence="1 2" key="1">
    <citation type="submission" date="2020-02" db="EMBL/GenBank/DDBJ databases">
        <title>M-like protein SrM is not crucial to the virulence of a novel isolate of Streptococcus equi subsp. ruminatorum from Macaca mulatta.</title>
        <authorList>
            <person name="Guo G."/>
            <person name="Cheng L."/>
            <person name="Zhang W."/>
        </authorList>
    </citation>
    <scope>NUCLEOTIDE SEQUENCE [LARGE SCALE GENOMIC DNA]</scope>
    <source>
        <strain evidence="1 2">FJ1804</strain>
    </source>
</reference>
<dbReference type="Proteomes" id="UP000479499">
    <property type="component" value="Unassembled WGS sequence"/>
</dbReference>
<evidence type="ECO:0000313" key="1">
    <source>
        <dbReference type="EMBL" id="NGL84157.1"/>
    </source>
</evidence>
<name>A0A6M1L6H5_9STRE</name>
<comment type="caution">
    <text evidence="1">The sequence shown here is derived from an EMBL/GenBank/DDBJ whole genome shotgun (WGS) entry which is preliminary data.</text>
</comment>
<gene>
    <name evidence="1" type="ORF">G5B50_05145</name>
</gene>
<protein>
    <submittedName>
        <fullName evidence="1">Uncharacterized protein</fullName>
    </submittedName>
</protein>
<dbReference type="AlphaFoldDB" id="A0A6M1L6H5"/>
<organism evidence="1 2">
    <name type="scientific">Streptococcus equi subsp. ruminatorum</name>
    <dbReference type="NCBI Taxonomy" id="254358"/>
    <lineage>
        <taxon>Bacteria</taxon>
        <taxon>Bacillati</taxon>
        <taxon>Bacillota</taxon>
        <taxon>Bacilli</taxon>
        <taxon>Lactobacillales</taxon>
        <taxon>Streptococcaceae</taxon>
        <taxon>Streptococcus</taxon>
    </lineage>
</organism>
<proteinExistence type="predicted"/>